<protein>
    <submittedName>
        <fullName evidence="1">Uncharacterized protein</fullName>
    </submittedName>
</protein>
<sequence length="44" mass="4923">MMTLTGEWNAVINAFPAFADSARAARMDSVSCRTAVHPDVLWRR</sequence>
<name>A0ABT9RQ96_9MICC</name>
<evidence type="ECO:0000313" key="2">
    <source>
        <dbReference type="Proteomes" id="UP001226577"/>
    </source>
</evidence>
<organism evidence="1 2">
    <name type="scientific">Pseudarthrobacter enclensis</name>
    <dbReference type="NCBI Taxonomy" id="993070"/>
    <lineage>
        <taxon>Bacteria</taxon>
        <taxon>Bacillati</taxon>
        <taxon>Actinomycetota</taxon>
        <taxon>Actinomycetes</taxon>
        <taxon>Micrococcales</taxon>
        <taxon>Micrococcaceae</taxon>
        <taxon>Pseudarthrobacter</taxon>
    </lineage>
</organism>
<proteinExistence type="predicted"/>
<gene>
    <name evidence="1" type="ORF">J2X98_000991</name>
</gene>
<keyword evidence="2" id="KW-1185">Reference proteome</keyword>
<comment type="caution">
    <text evidence="1">The sequence shown here is derived from an EMBL/GenBank/DDBJ whole genome shotgun (WGS) entry which is preliminary data.</text>
</comment>
<reference evidence="1 2" key="1">
    <citation type="submission" date="2023-07" db="EMBL/GenBank/DDBJ databases">
        <title>Sorghum-associated microbial communities from plants grown in Nebraska, USA.</title>
        <authorList>
            <person name="Schachtman D."/>
        </authorList>
    </citation>
    <scope>NUCLEOTIDE SEQUENCE [LARGE SCALE GENOMIC DNA]</scope>
    <source>
        <strain evidence="1 2">CC222</strain>
    </source>
</reference>
<dbReference type="EMBL" id="JAUSRE010000004">
    <property type="protein sequence ID" value="MDP9887416.1"/>
    <property type="molecule type" value="Genomic_DNA"/>
</dbReference>
<dbReference type="Proteomes" id="UP001226577">
    <property type="component" value="Unassembled WGS sequence"/>
</dbReference>
<accession>A0ABT9RQ96</accession>
<evidence type="ECO:0000313" key="1">
    <source>
        <dbReference type="EMBL" id="MDP9887416.1"/>
    </source>
</evidence>